<dbReference type="EMBL" id="BGZK01000403">
    <property type="protein sequence ID" value="GBP41665.1"/>
    <property type="molecule type" value="Genomic_DNA"/>
</dbReference>
<comment type="cofactor">
    <cofactor evidence="1">
        <name>Mn(2+)</name>
        <dbReference type="ChEBI" id="CHEBI:29035"/>
    </cofactor>
</comment>
<name>A0A4C1VV10_EUMVA</name>
<dbReference type="PANTHER" id="PTHR45668:SF3">
    <property type="entry name" value="SERINE_THREONINE-PROTEIN PHOSPHATASE RDGC"/>
    <property type="match status" value="1"/>
</dbReference>
<comment type="caution">
    <text evidence="5">The sequence shown here is derived from an EMBL/GenBank/DDBJ whole genome shotgun (WGS) entry which is preliminary data.</text>
</comment>
<dbReference type="InterPro" id="IPR004843">
    <property type="entry name" value="Calcineurin-like_PHP"/>
</dbReference>
<protein>
    <recommendedName>
        <fullName evidence="4">Calcineurin-like phosphoesterase domain-containing protein</fullName>
    </recommendedName>
</protein>
<evidence type="ECO:0000313" key="5">
    <source>
        <dbReference type="EMBL" id="GBP41665.1"/>
    </source>
</evidence>
<dbReference type="GO" id="GO:0046872">
    <property type="term" value="F:metal ion binding"/>
    <property type="evidence" value="ECO:0007669"/>
    <property type="project" value="UniProtKB-KW"/>
</dbReference>
<dbReference type="Pfam" id="PF00149">
    <property type="entry name" value="Metallophos"/>
    <property type="match status" value="1"/>
</dbReference>
<evidence type="ECO:0000313" key="6">
    <source>
        <dbReference type="Proteomes" id="UP000299102"/>
    </source>
</evidence>
<feature type="domain" description="Calcineurin-like phosphoesterase" evidence="4">
    <location>
        <begin position="40"/>
        <end position="83"/>
    </location>
</feature>
<keyword evidence="6" id="KW-1185">Reference proteome</keyword>
<keyword evidence="2" id="KW-0479">Metal-binding</keyword>
<proteinExistence type="predicted"/>
<organism evidence="5 6">
    <name type="scientific">Eumeta variegata</name>
    <name type="common">Bagworm moth</name>
    <name type="synonym">Eumeta japonica</name>
    <dbReference type="NCBI Taxonomy" id="151549"/>
    <lineage>
        <taxon>Eukaryota</taxon>
        <taxon>Metazoa</taxon>
        <taxon>Ecdysozoa</taxon>
        <taxon>Arthropoda</taxon>
        <taxon>Hexapoda</taxon>
        <taxon>Insecta</taxon>
        <taxon>Pterygota</taxon>
        <taxon>Neoptera</taxon>
        <taxon>Endopterygota</taxon>
        <taxon>Lepidoptera</taxon>
        <taxon>Glossata</taxon>
        <taxon>Ditrysia</taxon>
        <taxon>Tineoidea</taxon>
        <taxon>Psychidae</taxon>
        <taxon>Oiketicinae</taxon>
        <taxon>Eumeta</taxon>
    </lineage>
</organism>
<dbReference type="AlphaFoldDB" id="A0A4C1VV10"/>
<dbReference type="InterPro" id="IPR051134">
    <property type="entry name" value="PPP_phosphatase"/>
</dbReference>
<keyword evidence="3" id="KW-0464">Manganese</keyword>
<dbReference type="Proteomes" id="UP000299102">
    <property type="component" value="Unassembled WGS sequence"/>
</dbReference>
<dbReference type="OrthoDB" id="442428at2759"/>
<evidence type="ECO:0000259" key="4">
    <source>
        <dbReference type="Pfam" id="PF00149"/>
    </source>
</evidence>
<evidence type="ECO:0000256" key="1">
    <source>
        <dbReference type="ARBA" id="ARBA00001936"/>
    </source>
</evidence>
<accession>A0A4C1VV10</accession>
<dbReference type="PANTHER" id="PTHR45668">
    <property type="entry name" value="SERINE/THREONINE-PROTEIN PHOSPHATASE 5-RELATED"/>
    <property type="match status" value="1"/>
</dbReference>
<evidence type="ECO:0000256" key="2">
    <source>
        <dbReference type="ARBA" id="ARBA00022723"/>
    </source>
</evidence>
<dbReference type="STRING" id="151549.A0A4C1VV10"/>
<dbReference type="InterPro" id="IPR029052">
    <property type="entry name" value="Metallo-depent_PP-like"/>
</dbReference>
<dbReference type="Gene3D" id="3.60.21.10">
    <property type="match status" value="1"/>
</dbReference>
<sequence>MTMSGTDGLTWSLRHGASTTPNLVSVTVQQHNAERLLKLIEGVYRWLPLGTIINNRVFVVHGGISDTTDLDMIKSLDRDKPTALSAIYDVACSIDHVPDITRFNFRSQIPKQKIYSNQSCRRTSTAGNGLRCCGGVDTTLIKRAYVSLLRPPVSDGSVPGAEVIDKVEWKQVCDFYFSKFRYENTEKAFSGVGKTLVTPWRTSVDDSDHLISGGSLASFIAYVYNQTYRLRHRDPPRWSSAGGVVIDRCNRRNDRARNRRLNALSGGTGKPFENVEMPKHRHPLNSPDTAAMLPPHIVTGLQGLRRTLSIDVETPFVQEVRASFRYKLEYEFDAYEIQIRWE</sequence>
<reference evidence="5 6" key="1">
    <citation type="journal article" date="2019" name="Commun. Biol.">
        <title>The bagworm genome reveals a unique fibroin gene that provides high tensile strength.</title>
        <authorList>
            <person name="Kono N."/>
            <person name="Nakamura H."/>
            <person name="Ohtoshi R."/>
            <person name="Tomita M."/>
            <person name="Numata K."/>
            <person name="Arakawa K."/>
        </authorList>
    </citation>
    <scope>NUCLEOTIDE SEQUENCE [LARGE SCALE GENOMIC DNA]</scope>
</reference>
<dbReference type="SUPFAM" id="SSF56300">
    <property type="entry name" value="Metallo-dependent phosphatases"/>
    <property type="match status" value="1"/>
</dbReference>
<evidence type="ECO:0000256" key="3">
    <source>
        <dbReference type="ARBA" id="ARBA00023211"/>
    </source>
</evidence>
<gene>
    <name evidence="5" type="ORF">EVAR_31982_1</name>
</gene>